<dbReference type="Proteomes" id="UP000824540">
    <property type="component" value="Unassembled WGS sequence"/>
</dbReference>
<sequence>MTSGRVSAEPEFEGRLKSDPMEQPGSYGLILGPLVYNDGGAYDCRPKNSTAARVSTAMGEPAILPCAGNIKKQAHHGDLCVQWRRDGKVICKHCNNILACSPELKNRASLSTDHILQGNMSLTIKPTRSSDRGYYQCSYNEEKGNPAIVSLTVTEPLNVMFSTAAGSDEVLVASVKEGSVLFGSRYLRRGSDRVLSNTVVLRSVTLLDSGVYSITENNTGEAIGTVFVQAHVSPQEKWLGSPCW</sequence>
<name>A0A8T2MK59_9TELE</name>
<evidence type="ECO:0000256" key="8">
    <source>
        <dbReference type="ARBA" id="ARBA00023170"/>
    </source>
</evidence>
<dbReference type="EMBL" id="JAFBMS010002898">
    <property type="protein sequence ID" value="KAG9327966.1"/>
    <property type="molecule type" value="Genomic_DNA"/>
</dbReference>
<keyword evidence="4" id="KW-0732">Signal</keyword>
<evidence type="ECO:0000313" key="14">
    <source>
        <dbReference type="Proteomes" id="UP000824540"/>
    </source>
</evidence>
<comment type="subcellular location">
    <subcellularLocation>
        <location evidence="1">Cell membrane</location>
        <topology evidence="1">Single-pass type I membrane protein</topology>
    </subcellularLocation>
</comment>
<dbReference type="PANTHER" id="PTHR25466">
    <property type="entry name" value="T-LYMPHOCYTE ACTIVATION ANTIGEN"/>
    <property type="match status" value="1"/>
</dbReference>
<dbReference type="GO" id="GO:0042102">
    <property type="term" value="P:positive regulation of T cell proliferation"/>
    <property type="evidence" value="ECO:0007669"/>
    <property type="project" value="TreeGrafter"/>
</dbReference>
<comment type="caution">
    <text evidence="13">The sequence shown here is derived from an EMBL/GenBank/DDBJ whole genome shotgun (WGS) entry which is preliminary data.</text>
</comment>
<gene>
    <name evidence="13" type="ORF">JZ751_017039</name>
</gene>
<dbReference type="InterPro" id="IPR051713">
    <property type="entry name" value="T-cell_Activation_Regulation"/>
</dbReference>
<dbReference type="PROSITE" id="PS50835">
    <property type="entry name" value="IG_LIKE"/>
    <property type="match status" value="1"/>
</dbReference>
<organism evidence="13 14">
    <name type="scientific">Albula glossodonta</name>
    <name type="common">roundjaw bonefish</name>
    <dbReference type="NCBI Taxonomy" id="121402"/>
    <lineage>
        <taxon>Eukaryota</taxon>
        <taxon>Metazoa</taxon>
        <taxon>Chordata</taxon>
        <taxon>Craniata</taxon>
        <taxon>Vertebrata</taxon>
        <taxon>Euteleostomi</taxon>
        <taxon>Actinopterygii</taxon>
        <taxon>Neopterygii</taxon>
        <taxon>Teleostei</taxon>
        <taxon>Albuliformes</taxon>
        <taxon>Albulidae</taxon>
        <taxon>Albula</taxon>
    </lineage>
</organism>
<keyword evidence="8" id="KW-0675">Receptor</keyword>
<evidence type="ECO:0000256" key="11">
    <source>
        <dbReference type="SAM" id="MobiDB-lite"/>
    </source>
</evidence>
<keyword evidence="6" id="KW-0472">Membrane</keyword>
<dbReference type="OrthoDB" id="8953884at2759"/>
<evidence type="ECO:0000259" key="12">
    <source>
        <dbReference type="PROSITE" id="PS50835"/>
    </source>
</evidence>
<dbReference type="SUPFAM" id="SSF48726">
    <property type="entry name" value="Immunoglobulin"/>
    <property type="match status" value="1"/>
</dbReference>
<evidence type="ECO:0000256" key="1">
    <source>
        <dbReference type="ARBA" id="ARBA00004251"/>
    </source>
</evidence>
<dbReference type="PANTHER" id="PTHR25466:SF11">
    <property type="entry name" value="GALECTIN 17-RELATED"/>
    <property type="match status" value="1"/>
</dbReference>
<dbReference type="InterPro" id="IPR013783">
    <property type="entry name" value="Ig-like_fold"/>
</dbReference>
<keyword evidence="3" id="KW-0812">Transmembrane</keyword>
<evidence type="ECO:0000256" key="6">
    <source>
        <dbReference type="ARBA" id="ARBA00023136"/>
    </source>
</evidence>
<evidence type="ECO:0000256" key="2">
    <source>
        <dbReference type="ARBA" id="ARBA00022475"/>
    </source>
</evidence>
<evidence type="ECO:0000256" key="10">
    <source>
        <dbReference type="ARBA" id="ARBA00023319"/>
    </source>
</evidence>
<evidence type="ECO:0000256" key="7">
    <source>
        <dbReference type="ARBA" id="ARBA00023157"/>
    </source>
</evidence>
<feature type="region of interest" description="Disordered" evidence="11">
    <location>
        <begin position="1"/>
        <end position="20"/>
    </location>
</feature>
<dbReference type="AlphaFoldDB" id="A0A8T2MK59"/>
<dbReference type="GO" id="GO:0006955">
    <property type="term" value="P:immune response"/>
    <property type="evidence" value="ECO:0007669"/>
    <property type="project" value="TreeGrafter"/>
</dbReference>
<dbReference type="GO" id="GO:0042130">
    <property type="term" value="P:negative regulation of T cell proliferation"/>
    <property type="evidence" value="ECO:0007669"/>
    <property type="project" value="TreeGrafter"/>
</dbReference>
<dbReference type="GO" id="GO:0071222">
    <property type="term" value="P:cellular response to lipopolysaccharide"/>
    <property type="evidence" value="ECO:0007669"/>
    <property type="project" value="TreeGrafter"/>
</dbReference>
<protein>
    <recommendedName>
        <fullName evidence="12">Ig-like domain-containing protein</fullName>
    </recommendedName>
</protein>
<evidence type="ECO:0000256" key="5">
    <source>
        <dbReference type="ARBA" id="ARBA00022989"/>
    </source>
</evidence>
<dbReference type="InterPro" id="IPR007110">
    <property type="entry name" value="Ig-like_dom"/>
</dbReference>
<proteinExistence type="predicted"/>
<dbReference type="GO" id="GO:0031295">
    <property type="term" value="P:T cell costimulation"/>
    <property type="evidence" value="ECO:0007669"/>
    <property type="project" value="TreeGrafter"/>
</dbReference>
<dbReference type="Gene3D" id="2.60.40.10">
    <property type="entry name" value="Immunoglobulins"/>
    <property type="match status" value="1"/>
</dbReference>
<dbReference type="GO" id="GO:0009897">
    <property type="term" value="C:external side of plasma membrane"/>
    <property type="evidence" value="ECO:0007669"/>
    <property type="project" value="TreeGrafter"/>
</dbReference>
<keyword evidence="2" id="KW-1003">Cell membrane</keyword>
<dbReference type="InterPro" id="IPR013106">
    <property type="entry name" value="Ig_V-set"/>
</dbReference>
<accession>A0A8T2MK59</accession>
<evidence type="ECO:0000313" key="13">
    <source>
        <dbReference type="EMBL" id="KAG9327966.1"/>
    </source>
</evidence>
<dbReference type="Pfam" id="PF07686">
    <property type="entry name" value="V-set"/>
    <property type="match status" value="1"/>
</dbReference>
<evidence type="ECO:0000256" key="9">
    <source>
        <dbReference type="ARBA" id="ARBA00023180"/>
    </source>
</evidence>
<feature type="domain" description="Ig-like" evidence="12">
    <location>
        <begin position="46"/>
        <end position="154"/>
    </location>
</feature>
<keyword evidence="14" id="KW-1185">Reference proteome</keyword>
<evidence type="ECO:0000256" key="4">
    <source>
        <dbReference type="ARBA" id="ARBA00022729"/>
    </source>
</evidence>
<dbReference type="InterPro" id="IPR036179">
    <property type="entry name" value="Ig-like_dom_sf"/>
</dbReference>
<keyword evidence="10" id="KW-0393">Immunoglobulin domain</keyword>
<dbReference type="GO" id="GO:0007166">
    <property type="term" value="P:cell surface receptor signaling pathway"/>
    <property type="evidence" value="ECO:0007669"/>
    <property type="project" value="TreeGrafter"/>
</dbReference>
<keyword evidence="7" id="KW-1015">Disulfide bond</keyword>
<reference evidence="13" key="1">
    <citation type="thesis" date="2021" institute="BYU ScholarsArchive" country="Provo, UT, USA">
        <title>Applications of and Algorithms for Genome Assembly and Genomic Analyses with an Emphasis on Marine Teleosts.</title>
        <authorList>
            <person name="Pickett B.D."/>
        </authorList>
    </citation>
    <scope>NUCLEOTIDE SEQUENCE</scope>
    <source>
        <strain evidence="13">HI-2016</strain>
    </source>
</reference>
<keyword evidence="9" id="KW-0325">Glycoprotein</keyword>
<keyword evidence="5" id="KW-1133">Transmembrane helix</keyword>
<evidence type="ECO:0000256" key="3">
    <source>
        <dbReference type="ARBA" id="ARBA00022692"/>
    </source>
</evidence>